<dbReference type="InterPro" id="IPR001424">
    <property type="entry name" value="SOD_Cu_Zn_dom"/>
</dbReference>
<dbReference type="PROSITE" id="PS00087">
    <property type="entry name" value="SOD_CU_ZN_1"/>
    <property type="match status" value="1"/>
</dbReference>
<dbReference type="AlphaFoldDB" id="A0A4V1J0W2"/>
<feature type="domain" description="Superoxide dismutase copper/zinc binding" evidence="1">
    <location>
        <begin position="14"/>
        <end position="114"/>
    </location>
</feature>
<dbReference type="InterPro" id="IPR018152">
    <property type="entry name" value="SOD_Cu/Zn_BS"/>
</dbReference>
<dbReference type="InterPro" id="IPR024134">
    <property type="entry name" value="SOD_Cu/Zn_/chaperone"/>
</dbReference>
<evidence type="ECO:0000313" key="2">
    <source>
        <dbReference type="EMBL" id="RKP22949.1"/>
    </source>
</evidence>
<reference evidence="3" key="1">
    <citation type="journal article" date="2018" name="Nat. Microbiol.">
        <title>Leveraging single-cell genomics to expand the fungal tree of life.</title>
        <authorList>
            <person name="Ahrendt S.R."/>
            <person name="Quandt C.A."/>
            <person name="Ciobanu D."/>
            <person name="Clum A."/>
            <person name="Salamov A."/>
            <person name="Andreopoulos B."/>
            <person name="Cheng J.F."/>
            <person name="Woyke T."/>
            <person name="Pelin A."/>
            <person name="Henrissat B."/>
            <person name="Reynolds N.K."/>
            <person name="Benny G.L."/>
            <person name="Smith M.E."/>
            <person name="James T.Y."/>
            <person name="Grigoriev I.V."/>
        </authorList>
    </citation>
    <scope>NUCLEOTIDE SEQUENCE [LARGE SCALE GENOMIC DNA]</scope>
    <source>
        <strain evidence="3">Benny S71-1</strain>
    </source>
</reference>
<dbReference type="Gene3D" id="2.60.40.200">
    <property type="entry name" value="Superoxide dismutase, copper/zinc binding domain"/>
    <property type="match status" value="1"/>
</dbReference>
<dbReference type="PRINTS" id="PR00068">
    <property type="entry name" value="CUZNDISMTASE"/>
</dbReference>
<dbReference type="Pfam" id="PF00080">
    <property type="entry name" value="Sod_Cu"/>
    <property type="match status" value="1"/>
</dbReference>
<gene>
    <name evidence="2" type="ORF">SYNPS1DRAFT_19323</name>
</gene>
<protein>
    <submittedName>
        <fullName evidence="2">Cu/Zn superoxide dismutase</fullName>
    </submittedName>
</protein>
<accession>A0A4V1J0W2</accession>
<dbReference type="PANTHER" id="PTHR10003">
    <property type="entry name" value="SUPEROXIDE DISMUTASE CU-ZN -RELATED"/>
    <property type="match status" value="1"/>
</dbReference>
<dbReference type="OrthoDB" id="2015551at2759"/>
<dbReference type="CDD" id="cd00305">
    <property type="entry name" value="Cu-Zn_Superoxide_Dismutase"/>
    <property type="match status" value="1"/>
</dbReference>
<name>A0A4V1J0W2_9FUNG</name>
<sequence length="114" mass="11996">MVKAVATLRGDSEVTGTVYFAQADEDSPVVITGKLHGLKPGLHGFHVHEFGDNTNGCTSAGAHYNPFSKNHGAPEDAERHAGDLGNITANDEGIADINKTDRMMKLIGPLSVIG</sequence>
<evidence type="ECO:0000259" key="1">
    <source>
        <dbReference type="Pfam" id="PF00080"/>
    </source>
</evidence>
<organism evidence="2 3">
    <name type="scientific">Syncephalis pseudoplumigaleata</name>
    <dbReference type="NCBI Taxonomy" id="1712513"/>
    <lineage>
        <taxon>Eukaryota</taxon>
        <taxon>Fungi</taxon>
        <taxon>Fungi incertae sedis</taxon>
        <taxon>Zoopagomycota</taxon>
        <taxon>Zoopagomycotina</taxon>
        <taxon>Zoopagomycetes</taxon>
        <taxon>Zoopagales</taxon>
        <taxon>Piptocephalidaceae</taxon>
        <taxon>Syncephalis</taxon>
    </lineage>
</organism>
<dbReference type="InterPro" id="IPR036423">
    <property type="entry name" value="SOD-like_Cu/Zn_dom_sf"/>
</dbReference>
<dbReference type="Proteomes" id="UP000278143">
    <property type="component" value="Unassembled WGS sequence"/>
</dbReference>
<dbReference type="GO" id="GO:0005507">
    <property type="term" value="F:copper ion binding"/>
    <property type="evidence" value="ECO:0007669"/>
    <property type="project" value="InterPro"/>
</dbReference>
<evidence type="ECO:0000313" key="3">
    <source>
        <dbReference type="Proteomes" id="UP000278143"/>
    </source>
</evidence>
<dbReference type="GO" id="GO:0006801">
    <property type="term" value="P:superoxide metabolic process"/>
    <property type="evidence" value="ECO:0007669"/>
    <property type="project" value="InterPro"/>
</dbReference>
<dbReference type="SUPFAM" id="SSF49329">
    <property type="entry name" value="Cu,Zn superoxide dismutase-like"/>
    <property type="match status" value="1"/>
</dbReference>
<proteinExistence type="predicted"/>
<dbReference type="EMBL" id="KZ991462">
    <property type="protein sequence ID" value="RKP22949.1"/>
    <property type="molecule type" value="Genomic_DNA"/>
</dbReference>
<keyword evidence="3" id="KW-1185">Reference proteome</keyword>
<dbReference type="GO" id="GO:0034599">
    <property type="term" value="P:cellular response to oxidative stress"/>
    <property type="evidence" value="ECO:0007669"/>
    <property type="project" value="UniProtKB-ARBA"/>
</dbReference>